<accession>A0A0B8NYP7</accession>
<evidence type="ECO:0000313" key="2">
    <source>
        <dbReference type="Proteomes" id="UP000031671"/>
    </source>
</evidence>
<sequence length="37" mass="4372">MIVESRKLGLLLKLKLFTQAYLIKYLSPIYDKVRTTD</sequence>
<reference evidence="1 2" key="1">
    <citation type="submission" date="2015-01" db="EMBL/GenBank/DDBJ databases">
        <title>Vibrio sp. C1 JCM 19231 whole genome shotgun sequence.</title>
        <authorList>
            <person name="Sawabe T."/>
            <person name="Meirelles P."/>
            <person name="Feng G."/>
            <person name="Sayaka M."/>
            <person name="Hattori M."/>
            <person name="Ohkuma M."/>
        </authorList>
    </citation>
    <scope>NUCLEOTIDE SEQUENCE [LARGE SCALE GENOMIC DNA]</scope>
    <source>
        <strain evidence="2">JCM 19231</strain>
    </source>
</reference>
<evidence type="ECO:0000313" key="1">
    <source>
        <dbReference type="EMBL" id="GAM59096.1"/>
    </source>
</evidence>
<gene>
    <name evidence="1" type="ORF">JCM19231_557</name>
</gene>
<dbReference type="AlphaFoldDB" id="A0A0B8NYP7"/>
<dbReference type="Proteomes" id="UP000031671">
    <property type="component" value="Unassembled WGS sequence"/>
</dbReference>
<name>A0A0B8NYP7_9VIBR</name>
<dbReference type="EMBL" id="BBRZ01000123">
    <property type="protein sequence ID" value="GAM59096.1"/>
    <property type="molecule type" value="Genomic_DNA"/>
</dbReference>
<reference evidence="1 2" key="2">
    <citation type="submission" date="2015-01" db="EMBL/GenBank/DDBJ databases">
        <authorList>
            <consortium name="NBRP consortium"/>
            <person name="Sawabe T."/>
            <person name="Meirelles P."/>
            <person name="Feng G."/>
            <person name="Sayaka M."/>
            <person name="Hattori M."/>
            <person name="Ohkuma M."/>
        </authorList>
    </citation>
    <scope>NUCLEOTIDE SEQUENCE [LARGE SCALE GENOMIC DNA]</scope>
    <source>
        <strain evidence="2">JCM 19231</strain>
    </source>
</reference>
<organism evidence="1 2">
    <name type="scientific">Vibrio ishigakensis</name>
    <dbReference type="NCBI Taxonomy" id="1481914"/>
    <lineage>
        <taxon>Bacteria</taxon>
        <taxon>Pseudomonadati</taxon>
        <taxon>Pseudomonadota</taxon>
        <taxon>Gammaproteobacteria</taxon>
        <taxon>Vibrionales</taxon>
        <taxon>Vibrionaceae</taxon>
        <taxon>Vibrio</taxon>
    </lineage>
</organism>
<protein>
    <submittedName>
        <fullName evidence="1">Uncharacterized protein</fullName>
    </submittedName>
</protein>
<comment type="caution">
    <text evidence="1">The sequence shown here is derived from an EMBL/GenBank/DDBJ whole genome shotgun (WGS) entry which is preliminary data.</text>
</comment>
<proteinExistence type="predicted"/>
<keyword evidence="2" id="KW-1185">Reference proteome</keyword>